<feature type="domain" description="RRM" evidence="4">
    <location>
        <begin position="215"/>
        <end position="301"/>
    </location>
</feature>
<sequence>MDEDHTRKRKLPPGLAPPSRGVEDVLASSGSGKPPPLFSIGVAKKSRFDREKELREQRQREADEETKKAYASFVASFDQDDSAPAFVPSEGHHAASSKPRPFSATPPPLARPHQGPPRQSFPPPLVSRPPPKTQPTASSDAPAKAPAPFAFSLDDDDVPEVAPKRKVREMDRFLEEIKDRYANALCIMSFQKVPRSGFEPVASSPYDTGGDEDSTNLYVNNLAPSVTEAQLRALFGAHGPIYSIKVMWPRSDEERARGRNCGFVCFCKRLHADSARIHLNETKMGDTDTTWRTMGFQMVPNGPMWIPPPNPDGDPSTLTDASASMSQTTPSHQHPRSPKKNPVIMTGQQLAAFKDKEKGQRAKFELSRREYDTLCSYLEEVTIDRQSVCDVMAFALDHSECAVDIATSILKYFRVDVPGGPNGVQPYLAYVARLFVVSDILHNSSAPLKNASLYRTQFEEFLPEIMDSLNVVSHAIVGRMSFNAMRDKVLAVLHAWSQWSLFPPAYLIGLNATFLQKARPARATSQDQDTPDDVPMATVRAAIDADTLNLNDERLKRKCRHAGLVSSGTRDDMFRRLYMLKKFTSVGEGTPDGVKETPAVDEDVDGEPMEGADDDDDIDGVPLDDDFDIDGVPLDDDDDVVGDEDVDGEPMEVET</sequence>
<dbReference type="Proteomes" id="UP000285060">
    <property type="component" value="Unassembled WGS sequence"/>
</dbReference>
<evidence type="ECO:0000259" key="4">
    <source>
        <dbReference type="PROSITE" id="PS50102"/>
    </source>
</evidence>
<dbReference type="InterPro" id="IPR000504">
    <property type="entry name" value="RRM_dom"/>
</dbReference>
<dbReference type="InterPro" id="IPR012677">
    <property type="entry name" value="Nucleotide-bd_a/b_plait_sf"/>
</dbReference>
<dbReference type="PROSITE" id="PS50102">
    <property type="entry name" value="RRM"/>
    <property type="match status" value="1"/>
</dbReference>
<gene>
    <name evidence="6" type="ORF">DYB32_002766</name>
</gene>
<dbReference type="InterPro" id="IPR051485">
    <property type="entry name" value="SR-CTD_assoc_factor"/>
</dbReference>
<dbReference type="PANTHER" id="PTHR23140">
    <property type="entry name" value="RNA PROCESSING PROTEIN LD23810P"/>
    <property type="match status" value="1"/>
</dbReference>
<dbReference type="GO" id="GO:0003723">
    <property type="term" value="F:RNA binding"/>
    <property type="evidence" value="ECO:0007669"/>
    <property type="project" value="UniProtKB-UniRule"/>
</dbReference>
<feature type="compositionally biased region" description="Basic and acidic residues" evidence="3">
    <location>
        <begin position="46"/>
        <end position="68"/>
    </location>
</feature>
<organism evidence="6 7">
    <name type="scientific">Aphanomyces invadans</name>
    <dbReference type="NCBI Taxonomy" id="157072"/>
    <lineage>
        <taxon>Eukaryota</taxon>
        <taxon>Sar</taxon>
        <taxon>Stramenopiles</taxon>
        <taxon>Oomycota</taxon>
        <taxon>Saprolegniomycetes</taxon>
        <taxon>Saprolegniales</taxon>
        <taxon>Verrucalvaceae</taxon>
        <taxon>Aphanomyces</taxon>
    </lineage>
</organism>
<evidence type="ECO:0000256" key="3">
    <source>
        <dbReference type="SAM" id="MobiDB-lite"/>
    </source>
</evidence>
<feature type="domain" description="CID" evidence="5">
    <location>
        <begin position="366"/>
        <end position="518"/>
    </location>
</feature>
<dbReference type="SMART" id="SM00360">
    <property type="entry name" value="RRM"/>
    <property type="match status" value="1"/>
</dbReference>
<feature type="compositionally biased region" description="Acidic residues" evidence="3">
    <location>
        <begin position="599"/>
        <end position="655"/>
    </location>
</feature>
<reference evidence="6 7" key="1">
    <citation type="submission" date="2018-08" db="EMBL/GenBank/DDBJ databases">
        <title>Aphanomyces genome sequencing and annotation.</title>
        <authorList>
            <person name="Minardi D."/>
            <person name="Oidtmann B."/>
            <person name="Van Der Giezen M."/>
            <person name="Studholme D.J."/>
        </authorList>
    </citation>
    <scope>NUCLEOTIDE SEQUENCE [LARGE SCALE GENOMIC DNA]</scope>
    <source>
        <strain evidence="6 7">NJM0002</strain>
    </source>
</reference>
<feature type="region of interest" description="Disordered" evidence="3">
    <location>
        <begin position="1"/>
        <end position="157"/>
    </location>
</feature>
<dbReference type="PANTHER" id="PTHR23140:SF0">
    <property type="entry name" value="U2 SNRNP-ASSOCIATED SURP MOTIF-CONTAINING PROTEIN"/>
    <property type="match status" value="1"/>
</dbReference>
<evidence type="ECO:0000313" key="6">
    <source>
        <dbReference type="EMBL" id="RHY32198.1"/>
    </source>
</evidence>
<dbReference type="InterPro" id="IPR008942">
    <property type="entry name" value="ENTH_VHS"/>
</dbReference>
<evidence type="ECO:0000256" key="2">
    <source>
        <dbReference type="PROSITE-ProRule" id="PRU00176"/>
    </source>
</evidence>
<dbReference type="PROSITE" id="PS51391">
    <property type="entry name" value="CID"/>
    <property type="match status" value="1"/>
</dbReference>
<dbReference type="InterPro" id="IPR035979">
    <property type="entry name" value="RBD_domain_sf"/>
</dbReference>
<dbReference type="Gene3D" id="3.30.70.330">
    <property type="match status" value="1"/>
</dbReference>
<keyword evidence="7" id="KW-1185">Reference proteome</keyword>
<dbReference type="AlphaFoldDB" id="A0A418B2C8"/>
<name>A0A418B2C8_9STRA</name>
<dbReference type="EMBL" id="QUSY01000155">
    <property type="protein sequence ID" value="RHY32198.1"/>
    <property type="molecule type" value="Genomic_DNA"/>
</dbReference>
<proteinExistence type="predicted"/>
<evidence type="ECO:0008006" key="8">
    <source>
        <dbReference type="Google" id="ProtNLM"/>
    </source>
</evidence>
<dbReference type="SUPFAM" id="SSF54928">
    <property type="entry name" value="RNA-binding domain, RBD"/>
    <property type="match status" value="1"/>
</dbReference>
<evidence type="ECO:0000256" key="1">
    <source>
        <dbReference type="ARBA" id="ARBA00022884"/>
    </source>
</evidence>
<feature type="region of interest" description="Disordered" evidence="3">
    <location>
        <begin position="306"/>
        <end position="342"/>
    </location>
</feature>
<evidence type="ECO:0000313" key="7">
    <source>
        <dbReference type="Proteomes" id="UP000285060"/>
    </source>
</evidence>
<evidence type="ECO:0000259" key="5">
    <source>
        <dbReference type="PROSITE" id="PS51391"/>
    </source>
</evidence>
<dbReference type="InterPro" id="IPR006569">
    <property type="entry name" value="CID_dom"/>
</dbReference>
<dbReference type="SMART" id="SM00582">
    <property type="entry name" value="RPR"/>
    <property type="match status" value="1"/>
</dbReference>
<dbReference type="VEuPathDB" id="FungiDB:H310_12027"/>
<comment type="caution">
    <text evidence="6">The sequence shown here is derived from an EMBL/GenBank/DDBJ whole genome shotgun (WGS) entry which is preliminary data.</text>
</comment>
<dbReference type="Gene3D" id="1.25.40.90">
    <property type="match status" value="1"/>
</dbReference>
<feature type="region of interest" description="Disordered" evidence="3">
    <location>
        <begin position="588"/>
        <end position="655"/>
    </location>
</feature>
<feature type="compositionally biased region" description="Polar residues" evidence="3">
    <location>
        <begin position="316"/>
        <end position="332"/>
    </location>
</feature>
<feature type="compositionally biased region" description="Low complexity" evidence="3">
    <location>
        <begin position="137"/>
        <end position="152"/>
    </location>
</feature>
<keyword evidence="1 2" id="KW-0694">RNA-binding</keyword>
<feature type="compositionally biased region" description="Pro residues" evidence="3">
    <location>
        <begin position="119"/>
        <end position="133"/>
    </location>
</feature>
<dbReference type="GO" id="GO:0005634">
    <property type="term" value="C:nucleus"/>
    <property type="evidence" value="ECO:0007669"/>
    <property type="project" value="TreeGrafter"/>
</dbReference>
<protein>
    <recommendedName>
        <fullName evidence="8">CID domain-containing protein</fullName>
    </recommendedName>
</protein>
<accession>A0A418B2C8</accession>
<dbReference type="Pfam" id="PF00076">
    <property type="entry name" value="RRM_1"/>
    <property type="match status" value="1"/>
</dbReference>